<evidence type="ECO:0000256" key="3">
    <source>
        <dbReference type="ARBA" id="ARBA00022475"/>
    </source>
</evidence>
<protein>
    <submittedName>
        <fullName evidence="9">ABC transporter permease subunit</fullName>
    </submittedName>
</protein>
<evidence type="ECO:0000256" key="6">
    <source>
        <dbReference type="ARBA" id="ARBA00023136"/>
    </source>
</evidence>
<feature type="transmembrane region" description="Helical" evidence="7">
    <location>
        <begin position="34"/>
        <end position="56"/>
    </location>
</feature>
<sequence>MSEAVTAEGSQTQAIQPRERRLAGFWRRFKRNKLAVVGLVIVAIMLLTALLAPVIAPSDPQAQDYGLTLQPPGVGGLMGTDSLGGDVFSRVVFGARISLYSSLISVGIALLIGVPVGLTSGYFRGIWDEWIVMRVVDSLQAFPFLILALVIAAILGGGLGYAMIAIGIGFVPAFVRITRAQVLTVRSLDYVDAARAIGTGHLGIMLRHVLPNSLPPLLVQTTLAVGYAIIAEATLSFLGLGAEPGQPSWGSMLFQAQSYLTTAWWMAFFPGMAIFFAVLGFNLLGDGVREALDPRTYD</sequence>
<dbReference type="InterPro" id="IPR000515">
    <property type="entry name" value="MetI-like"/>
</dbReference>
<accession>A0A6G8Q7B3</accession>
<feature type="transmembrane region" description="Helical" evidence="7">
    <location>
        <begin position="97"/>
        <end position="123"/>
    </location>
</feature>
<comment type="similarity">
    <text evidence="7">Belongs to the binding-protein-dependent transport system permease family.</text>
</comment>
<keyword evidence="4 7" id="KW-0812">Transmembrane</keyword>
<feature type="transmembrane region" description="Helical" evidence="7">
    <location>
        <begin position="262"/>
        <end position="285"/>
    </location>
</feature>
<dbReference type="SUPFAM" id="SSF161098">
    <property type="entry name" value="MetI-like"/>
    <property type="match status" value="1"/>
</dbReference>
<dbReference type="PROSITE" id="PS50928">
    <property type="entry name" value="ABC_TM1"/>
    <property type="match status" value="1"/>
</dbReference>
<dbReference type="InterPro" id="IPR050366">
    <property type="entry name" value="BP-dependent_transpt_permease"/>
</dbReference>
<keyword evidence="2 7" id="KW-0813">Transport</keyword>
<reference evidence="9 10" key="1">
    <citation type="submission" date="2019-10" db="EMBL/GenBank/DDBJ databases">
        <title>Rubrobacter sp nov SCSIO 52090 isolated from a deep-sea sediment in the South China Sea.</title>
        <authorList>
            <person name="Chen R.W."/>
        </authorList>
    </citation>
    <scope>NUCLEOTIDE SEQUENCE [LARGE SCALE GENOMIC DNA]</scope>
    <source>
        <strain evidence="9 10">SCSIO 52909</strain>
    </source>
</reference>
<dbReference type="GO" id="GO:0055085">
    <property type="term" value="P:transmembrane transport"/>
    <property type="evidence" value="ECO:0007669"/>
    <property type="project" value="InterPro"/>
</dbReference>
<feature type="transmembrane region" description="Helical" evidence="7">
    <location>
        <begin position="135"/>
        <end position="155"/>
    </location>
</feature>
<keyword evidence="6 7" id="KW-0472">Membrane</keyword>
<dbReference type="PANTHER" id="PTHR43386:SF25">
    <property type="entry name" value="PEPTIDE ABC TRANSPORTER PERMEASE PROTEIN"/>
    <property type="match status" value="1"/>
</dbReference>
<evidence type="ECO:0000256" key="7">
    <source>
        <dbReference type="RuleBase" id="RU363032"/>
    </source>
</evidence>
<dbReference type="KEGG" id="rub:GBA63_06685"/>
<evidence type="ECO:0000313" key="9">
    <source>
        <dbReference type="EMBL" id="QIN82374.1"/>
    </source>
</evidence>
<dbReference type="EMBL" id="CP045119">
    <property type="protein sequence ID" value="QIN82374.1"/>
    <property type="molecule type" value="Genomic_DNA"/>
</dbReference>
<organism evidence="9 10">
    <name type="scientific">Rubrobacter tropicus</name>
    <dbReference type="NCBI Taxonomy" id="2653851"/>
    <lineage>
        <taxon>Bacteria</taxon>
        <taxon>Bacillati</taxon>
        <taxon>Actinomycetota</taxon>
        <taxon>Rubrobacteria</taxon>
        <taxon>Rubrobacterales</taxon>
        <taxon>Rubrobacteraceae</taxon>
        <taxon>Rubrobacter</taxon>
    </lineage>
</organism>
<evidence type="ECO:0000256" key="4">
    <source>
        <dbReference type="ARBA" id="ARBA00022692"/>
    </source>
</evidence>
<dbReference type="Pfam" id="PF00528">
    <property type="entry name" value="BPD_transp_1"/>
    <property type="match status" value="1"/>
</dbReference>
<dbReference type="Proteomes" id="UP000501452">
    <property type="component" value="Chromosome"/>
</dbReference>
<dbReference type="GO" id="GO:0005886">
    <property type="term" value="C:plasma membrane"/>
    <property type="evidence" value="ECO:0007669"/>
    <property type="project" value="UniProtKB-SubCell"/>
</dbReference>
<name>A0A6G8Q7B3_9ACTN</name>
<dbReference type="InterPro" id="IPR035906">
    <property type="entry name" value="MetI-like_sf"/>
</dbReference>
<dbReference type="InterPro" id="IPR025966">
    <property type="entry name" value="OppC_N"/>
</dbReference>
<dbReference type="PANTHER" id="PTHR43386">
    <property type="entry name" value="OLIGOPEPTIDE TRANSPORT SYSTEM PERMEASE PROTEIN APPC"/>
    <property type="match status" value="1"/>
</dbReference>
<evidence type="ECO:0000259" key="8">
    <source>
        <dbReference type="PROSITE" id="PS50928"/>
    </source>
</evidence>
<dbReference type="AlphaFoldDB" id="A0A6G8Q7B3"/>
<dbReference type="CDD" id="cd06261">
    <property type="entry name" value="TM_PBP2"/>
    <property type="match status" value="1"/>
</dbReference>
<keyword evidence="10" id="KW-1185">Reference proteome</keyword>
<dbReference type="Gene3D" id="1.10.3720.10">
    <property type="entry name" value="MetI-like"/>
    <property type="match status" value="1"/>
</dbReference>
<evidence type="ECO:0000256" key="1">
    <source>
        <dbReference type="ARBA" id="ARBA00004651"/>
    </source>
</evidence>
<evidence type="ECO:0000256" key="2">
    <source>
        <dbReference type="ARBA" id="ARBA00022448"/>
    </source>
</evidence>
<gene>
    <name evidence="9" type="ORF">GBA63_06685</name>
</gene>
<evidence type="ECO:0000256" key="5">
    <source>
        <dbReference type="ARBA" id="ARBA00022989"/>
    </source>
</evidence>
<dbReference type="Pfam" id="PF12911">
    <property type="entry name" value="OppC_N"/>
    <property type="match status" value="1"/>
</dbReference>
<evidence type="ECO:0000313" key="10">
    <source>
        <dbReference type="Proteomes" id="UP000501452"/>
    </source>
</evidence>
<comment type="subcellular location">
    <subcellularLocation>
        <location evidence="1 7">Cell membrane</location>
        <topology evidence="1 7">Multi-pass membrane protein</topology>
    </subcellularLocation>
</comment>
<keyword evidence="3" id="KW-1003">Cell membrane</keyword>
<feature type="domain" description="ABC transmembrane type-1" evidence="8">
    <location>
        <begin position="95"/>
        <end position="285"/>
    </location>
</feature>
<proteinExistence type="inferred from homology"/>
<keyword evidence="5 7" id="KW-1133">Transmembrane helix</keyword>
<dbReference type="RefSeq" id="WP_166174647.1">
    <property type="nucleotide sequence ID" value="NZ_CP045119.1"/>
</dbReference>